<protein>
    <submittedName>
        <fullName evidence="2">Uncharacterized protein</fullName>
    </submittedName>
</protein>
<proteinExistence type="predicted"/>
<feature type="region of interest" description="Disordered" evidence="1">
    <location>
        <begin position="114"/>
        <end position="142"/>
    </location>
</feature>
<evidence type="ECO:0000313" key="2">
    <source>
        <dbReference type="EMBL" id="CAH2064594.1"/>
    </source>
</evidence>
<organism evidence="2 3">
    <name type="scientific">Iphiclides podalirius</name>
    <name type="common">scarce swallowtail</name>
    <dbReference type="NCBI Taxonomy" id="110791"/>
    <lineage>
        <taxon>Eukaryota</taxon>
        <taxon>Metazoa</taxon>
        <taxon>Ecdysozoa</taxon>
        <taxon>Arthropoda</taxon>
        <taxon>Hexapoda</taxon>
        <taxon>Insecta</taxon>
        <taxon>Pterygota</taxon>
        <taxon>Neoptera</taxon>
        <taxon>Endopterygota</taxon>
        <taxon>Lepidoptera</taxon>
        <taxon>Glossata</taxon>
        <taxon>Ditrysia</taxon>
        <taxon>Papilionoidea</taxon>
        <taxon>Papilionidae</taxon>
        <taxon>Papilioninae</taxon>
        <taxon>Iphiclides</taxon>
    </lineage>
</organism>
<feature type="non-terminal residue" evidence="2">
    <location>
        <position position="1"/>
    </location>
</feature>
<dbReference type="Proteomes" id="UP000837857">
    <property type="component" value="Chromosome 30"/>
</dbReference>
<sequence>MDSKPKADNIKSKRSNRKFTANADSFICKEKAKTAQRKLSVKRRGLYVERNPAKLEIDEVFFKTPSSMSSQRDNSSSILTTSIVGNRKSFTHEVIKTRRRVRRARPVGKLAGTIMEKSKVDLPKGEQRSKSKASKEDTKDDVVYVLQSRSDKGGLAPSDSFRSKRSSDFYDSTVSLKYKRDEGVRMGNIPSGSFESGIDRIAAEVLQGWMSRKEKEEAKLSGNLESPTCVDKTDGYLYNLSLDLAATAGSIAGNLREFPSCSKAVKPIDTVPDSGVRKITFDLSEHSDLSEPRFNVSRKFHITESNARKFDEVSVRKRRRGDKVRPVPKTNRSSPQTRSSSSTDKGTRRNTKKEFLDIIRRELEMCEEEAEAPRNMFDALKVVARNKQLTRSWPRADPSDTDCDLQSPKLIRTVKRYSNRLKSKSANCPADTKAKTRWHKRMLWSP</sequence>
<feature type="region of interest" description="Disordered" evidence="1">
    <location>
        <begin position="311"/>
        <end position="353"/>
    </location>
</feature>
<name>A0ABN8IRT5_9NEOP</name>
<keyword evidence="3" id="KW-1185">Reference proteome</keyword>
<evidence type="ECO:0000313" key="3">
    <source>
        <dbReference type="Proteomes" id="UP000837857"/>
    </source>
</evidence>
<accession>A0ABN8IRT5</accession>
<gene>
    <name evidence="2" type="ORF">IPOD504_LOCUS12814</name>
</gene>
<feature type="compositionally biased region" description="Basic and acidic residues" evidence="1">
    <location>
        <begin position="116"/>
        <end position="142"/>
    </location>
</feature>
<dbReference type="EMBL" id="OW152842">
    <property type="protein sequence ID" value="CAH2064594.1"/>
    <property type="molecule type" value="Genomic_DNA"/>
</dbReference>
<feature type="compositionally biased region" description="Low complexity" evidence="1">
    <location>
        <begin position="332"/>
        <end position="343"/>
    </location>
</feature>
<reference evidence="2" key="1">
    <citation type="submission" date="2022-03" db="EMBL/GenBank/DDBJ databases">
        <authorList>
            <person name="Martin H S."/>
        </authorList>
    </citation>
    <scope>NUCLEOTIDE SEQUENCE</scope>
</reference>
<evidence type="ECO:0000256" key="1">
    <source>
        <dbReference type="SAM" id="MobiDB-lite"/>
    </source>
</evidence>